<proteinExistence type="predicted"/>
<reference evidence="3 4" key="1">
    <citation type="submission" date="2024-01" db="EMBL/GenBank/DDBJ databases">
        <title>Genome mining of biosynthetic gene clusters to explore secondary metabolites of Streptomyces sp.</title>
        <authorList>
            <person name="Baig A."/>
            <person name="Ajitkumar Shintre N."/>
            <person name="Kumar H."/>
            <person name="Anbarasu A."/>
            <person name="Ramaiah S."/>
        </authorList>
    </citation>
    <scope>NUCLEOTIDE SEQUENCE [LARGE SCALE GENOMIC DNA]</scope>
    <source>
        <strain evidence="3 4">A03</strain>
    </source>
</reference>
<keyword evidence="2" id="KW-0812">Transmembrane</keyword>
<dbReference type="Proteomes" id="UP001585018">
    <property type="component" value="Unassembled WGS sequence"/>
</dbReference>
<sequence>MQLSTQEQVDQAEKVLRLSWVIVFGVILFSVFTVTPLVERSTPEGWEWSAPILPLVVDVAVVISIRVDAIVSRLGGSTTGWPLALRVLTGGASVALNVGHSALKGDLVGALVHTAAPAVLIVVAEASLKWRKEIAAATARIEAERREQEDAQRRERREREDRARADREREQETRRLERERQERADRERRQEQLADREREREHAAQLAREEREHQARLEADREDRAAARRREEQDREDRARKAEADRRDRERREQEAARKAKETAQQAERERKAAEARRVTPAPVSAAVSTPRPAVSASVSTPAHETAHDADKPVKMTEADARQAVVDAVREGRSQRQVATLTGWSTGWVAARFKELEEVPA</sequence>
<keyword evidence="2" id="KW-0472">Membrane</keyword>
<protein>
    <recommendedName>
        <fullName evidence="5">DUF2637 domain-containing protein</fullName>
    </recommendedName>
</protein>
<feature type="compositionally biased region" description="Basic and acidic residues" evidence="1">
    <location>
        <begin position="141"/>
        <end position="278"/>
    </location>
</feature>
<feature type="region of interest" description="Disordered" evidence="1">
    <location>
        <begin position="141"/>
        <end position="317"/>
    </location>
</feature>
<gene>
    <name evidence="3" type="ORF">VSS30_34675</name>
</gene>
<evidence type="ECO:0000313" key="3">
    <source>
        <dbReference type="EMBL" id="MFB8753971.1"/>
    </source>
</evidence>
<comment type="caution">
    <text evidence="3">The sequence shown here is derived from an EMBL/GenBank/DDBJ whole genome shotgun (WGS) entry which is preliminary data.</text>
</comment>
<evidence type="ECO:0008006" key="5">
    <source>
        <dbReference type="Google" id="ProtNLM"/>
    </source>
</evidence>
<feature type="compositionally biased region" description="Basic and acidic residues" evidence="1">
    <location>
        <begin position="305"/>
        <end position="317"/>
    </location>
</feature>
<name>A0ABV5DN86_9ACTN</name>
<keyword evidence="4" id="KW-1185">Reference proteome</keyword>
<dbReference type="RefSeq" id="WP_376720203.1">
    <property type="nucleotide sequence ID" value="NZ_JAYMRR010000037.1"/>
</dbReference>
<evidence type="ECO:0000256" key="1">
    <source>
        <dbReference type="SAM" id="MobiDB-lite"/>
    </source>
</evidence>
<keyword evidence="2" id="KW-1133">Transmembrane helix</keyword>
<evidence type="ECO:0000256" key="2">
    <source>
        <dbReference type="SAM" id="Phobius"/>
    </source>
</evidence>
<organism evidence="3 4">
    <name type="scientific">Streptomyces parvulus</name>
    <dbReference type="NCBI Taxonomy" id="146923"/>
    <lineage>
        <taxon>Bacteria</taxon>
        <taxon>Bacillati</taxon>
        <taxon>Actinomycetota</taxon>
        <taxon>Actinomycetes</taxon>
        <taxon>Kitasatosporales</taxon>
        <taxon>Streptomycetaceae</taxon>
        <taxon>Streptomyces</taxon>
    </lineage>
</organism>
<evidence type="ECO:0000313" key="4">
    <source>
        <dbReference type="Proteomes" id="UP001585018"/>
    </source>
</evidence>
<dbReference type="EMBL" id="JAYMRR010000037">
    <property type="protein sequence ID" value="MFB8753971.1"/>
    <property type="molecule type" value="Genomic_DNA"/>
</dbReference>
<feature type="transmembrane region" description="Helical" evidence="2">
    <location>
        <begin position="20"/>
        <end position="38"/>
    </location>
</feature>
<accession>A0ABV5DN86</accession>